<dbReference type="EMBL" id="AZHX01001396">
    <property type="protein sequence ID" value="ETX03736.1"/>
    <property type="molecule type" value="Genomic_DNA"/>
</dbReference>
<sequence length="287" mass="31586">MSAIVLQRVVVRMMYDPAFRKRVYANPERTLRDVPLTPQERQWLVTPAPSAYGTDGYRSSRALTGLLEEFPVAGALAVRLPRGIQRLQQFFATPSFHQCVQERGSMAAAFGAYLGSEAFRSRKTPLESAHIARVETGIAQVRRSSPPLSFSTESVTAETRFGLAPWVALLTVHPDTLDRYSALLASLRQYDGSLIEAVLDTQHHLPTGPAFRGKATAYVLVSHIPGSDGPSLESMSDDLGNLLAAVRTPRLLGEVWALVEEMGCEPQEARDVIAGLVEDRILRRMSN</sequence>
<dbReference type="HOGENOM" id="CLU_968697_0_0_7"/>
<reference evidence="1 2" key="1">
    <citation type="journal article" date="2014" name="Nature">
        <title>An environmental bacterial taxon with a large and distinct metabolic repertoire.</title>
        <authorList>
            <person name="Wilson M.C."/>
            <person name="Mori T."/>
            <person name="Ruckert C."/>
            <person name="Uria A.R."/>
            <person name="Helf M.J."/>
            <person name="Takada K."/>
            <person name="Gernert C."/>
            <person name="Steffens U.A."/>
            <person name="Heycke N."/>
            <person name="Schmitt S."/>
            <person name="Rinke C."/>
            <person name="Helfrich E.J."/>
            <person name="Brachmann A.O."/>
            <person name="Gurgui C."/>
            <person name="Wakimoto T."/>
            <person name="Kracht M."/>
            <person name="Crusemann M."/>
            <person name="Hentschel U."/>
            <person name="Abe I."/>
            <person name="Matsunaga S."/>
            <person name="Kalinowski J."/>
            <person name="Takeyama H."/>
            <person name="Piel J."/>
        </authorList>
    </citation>
    <scope>NUCLEOTIDE SEQUENCE [LARGE SCALE GENOMIC DNA]</scope>
    <source>
        <strain evidence="2">TSY2</strain>
    </source>
</reference>
<evidence type="ECO:0000313" key="2">
    <source>
        <dbReference type="Proteomes" id="UP000019140"/>
    </source>
</evidence>
<comment type="caution">
    <text evidence="1">The sequence shown here is derived from an EMBL/GenBank/DDBJ whole genome shotgun (WGS) entry which is preliminary data.</text>
</comment>
<name>W4M199_9BACT</name>
<keyword evidence="2" id="KW-1185">Reference proteome</keyword>
<accession>W4M199</accession>
<protein>
    <submittedName>
        <fullName evidence="1">Uncharacterized protein</fullName>
    </submittedName>
</protein>
<dbReference type="AlphaFoldDB" id="W4M199"/>
<evidence type="ECO:0000313" key="1">
    <source>
        <dbReference type="EMBL" id="ETX03736.1"/>
    </source>
</evidence>
<proteinExistence type="predicted"/>
<gene>
    <name evidence="1" type="ORF">ETSY2_32700</name>
</gene>
<organism evidence="1 2">
    <name type="scientific">Candidatus Entotheonella gemina</name>
    <dbReference type="NCBI Taxonomy" id="1429439"/>
    <lineage>
        <taxon>Bacteria</taxon>
        <taxon>Pseudomonadati</taxon>
        <taxon>Nitrospinota/Tectimicrobiota group</taxon>
        <taxon>Candidatus Tectimicrobiota</taxon>
        <taxon>Candidatus Entotheonellia</taxon>
        <taxon>Candidatus Entotheonellales</taxon>
        <taxon>Candidatus Entotheonellaceae</taxon>
        <taxon>Candidatus Entotheonella</taxon>
    </lineage>
</organism>
<dbReference type="Proteomes" id="UP000019140">
    <property type="component" value="Unassembled WGS sequence"/>
</dbReference>